<proteinExistence type="predicted"/>
<dbReference type="AlphaFoldDB" id="A0A8J6UQ77"/>
<protein>
    <submittedName>
        <fullName evidence="2">DsbA family protein</fullName>
    </submittedName>
</protein>
<dbReference type="Gene3D" id="3.40.30.10">
    <property type="entry name" value="Glutaredoxin"/>
    <property type="match status" value="1"/>
</dbReference>
<organism evidence="2 3">
    <name type="scientific">Pelovirga terrestris</name>
    <dbReference type="NCBI Taxonomy" id="2771352"/>
    <lineage>
        <taxon>Bacteria</taxon>
        <taxon>Pseudomonadati</taxon>
        <taxon>Thermodesulfobacteriota</taxon>
        <taxon>Desulfuromonadia</taxon>
        <taxon>Geobacterales</taxon>
        <taxon>Geobacteraceae</taxon>
        <taxon>Pelovirga</taxon>
    </lineage>
</organism>
<dbReference type="PANTHER" id="PTHR13887:SF41">
    <property type="entry name" value="THIOREDOXIN SUPERFAMILY PROTEIN"/>
    <property type="match status" value="1"/>
</dbReference>
<keyword evidence="3" id="KW-1185">Reference proteome</keyword>
<evidence type="ECO:0000259" key="1">
    <source>
        <dbReference type="Pfam" id="PF01323"/>
    </source>
</evidence>
<accession>A0A8J6UQ77</accession>
<dbReference type="SUPFAM" id="SSF52833">
    <property type="entry name" value="Thioredoxin-like"/>
    <property type="match status" value="1"/>
</dbReference>
<dbReference type="InterPro" id="IPR036249">
    <property type="entry name" value="Thioredoxin-like_sf"/>
</dbReference>
<dbReference type="PANTHER" id="PTHR13887">
    <property type="entry name" value="GLUTATHIONE S-TRANSFERASE KAPPA"/>
    <property type="match status" value="1"/>
</dbReference>
<evidence type="ECO:0000313" key="2">
    <source>
        <dbReference type="EMBL" id="MBD1401714.1"/>
    </source>
</evidence>
<dbReference type="Pfam" id="PF01323">
    <property type="entry name" value="DSBA"/>
    <property type="match status" value="1"/>
</dbReference>
<dbReference type="EMBL" id="JACWUN010000019">
    <property type="protein sequence ID" value="MBD1401714.1"/>
    <property type="molecule type" value="Genomic_DNA"/>
</dbReference>
<reference evidence="2" key="1">
    <citation type="submission" date="2020-09" db="EMBL/GenBank/DDBJ databases">
        <title>Pelobacter alkaliphilus sp. nov., a novel anaerobic arsenate-reducing bacterium from terrestrial mud volcano.</title>
        <authorList>
            <person name="Khomyakova M.A."/>
            <person name="Merkel A.Y."/>
            <person name="Slobodkin A.I."/>
        </authorList>
    </citation>
    <scope>NUCLEOTIDE SEQUENCE</scope>
    <source>
        <strain evidence="2">M08fum</strain>
    </source>
</reference>
<sequence>MRTKQLQQEFDLELRWTVFPLHPDTPEQGQSLEQLFAGRIDVPRVLDQLQQVADSLNLPFALRSHTYNSRRAQELGKWAEQQGLGEAFRTAVYQAYFADGRNIAKPTELVAIVDSLGLPVAEAQQVLEEQTFAGAVDIDWQRARNLDITSVPTHRYENRTLVGFQEYAAFQRLISG</sequence>
<dbReference type="InterPro" id="IPR001853">
    <property type="entry name" value="DSBA-like_thioredoxin_dom"/>
</dbReference>
<feature type="domain" description="DSBA-like thioredoxin" evidence="1">
    <location>
        <begin position="4"/>
        <end position="174"/>
    </location>
</feature>
<gene>
    <name evidence="2" type="ORF">ICT70_13695</name>
</gene>
<dbReference type="Proteomes" id="UP000632828">
    <property type="component" value="Unassembled WGS sequence"/>
</dbReference>
<evidence type="ECO:0000313" key="3">
    <source>
        <dbReference type="Proteomes" id="UP000632828"/>
    </source>
</evidence>
<name>A0A8J6UQ77_9BACT</name>
<comment type="caution">
    <text evidence="2">The sequence shown here is derived from an EMBL/GenBank/DDBJ whole genome shotgun (WGS) entry which is preliminary data.</text>
</comment>
<dbReference type="GO" id="GO:0016491">
    <property type="term" value="F:oxidoreductase activity"/>
    <property type="evidence" value="ECO:0007669"/>
    <property type="project" value="InterPro"/>
</dbReference>